<dbReference type="EMBL" id="MF768985">
    <property type="protein sequence ID" value="ATU84137.1"/>
    <property type="molecule type" value="Genomic_DNA"/>
</dbReference>
<evidence type="ECO:0000313" key="1">
    <source>
        <dbReference type="EMBL" id="ATU84137.1"/>
    </source>
</evidence>
<proteinExistence type="predicted"/>
<name>A0A2D3I6V6_9VIRU</name>
<accession>A0A2D3I6V6</accession>
<protein>
    <submittedName>
        <fullName evidence="1">ORF406</fullName>
    </submittedName>
</protein>
<dbReference type="Proteomes" id="UP000267516">
    <property type="component" value="Segment"/>
</dbReference>
<reference evidence="1" key="1">
    <citation type="journal article" date="2018" name="Aquaculture">
        <title>Complete genome sequence of a white spot syndrome virus associated with a disease incursion in Australia.</title>
        <authorList>
            <person name="Oakey J."/>
            <person name="Smith C.S."/>
        </authorList>
    </citation>
    <scope>NUCLEOTIDE SEQUENCE [LARGE SCALE GENOMIC DNA]</scope>
    <source>
        <strain evidence="1">WSSV-AU</strain>
    </source>
</reference>
<sequence length="63" mass="6991">MRTIDSLWRMTIPSSSLTNLPLLLPLPILHSPPSARGENASAEQARTNVPLLRELYVLLCPPE</sequence>
<organism evidence="1">
    <name type="scientific">White spot syndrome virus</name>
    <dbReference type="NCBI Taxonomy" id="342409"/>
    <lineage>
        <taxon>Viruses</taxon>
        <taxon>Viruses incertae sedis</taxon>
        <taxon>Naldaviricetes</taxon>
        <taxon>Nimaviridae</taxon>
        <taxon>Whispovirus</taxon>
    </lineage>
</organism>